<accession>A0A401TNJ1</accession>
<protein>
    <submittedName>
        <fullName evidence="2">Uncharacterized protein</fullName>
    </submittedName>
</protein>
<sequence>MTLPPPRSTPHREVRAGAKCHPPSPLLLVSPDPPSVERLCSVAGKDGDSGFRTQTPTESPGSMGSTQQPPWDFRKLISAIAITGFPRDARGERARRKGGGGVYTYRVSGPSLRPQDAPRNVPEALPNQKRREGGLSGGYDQSGSFYTRQDER</sequence>
<feature type="compositionally biased region" description="Polar residues" evidence="1">
    <location>
        <begin position="139"/>
        <end position="152"/>
    </location>
</feature>
<feature type="region of interest" description="Disordered" evidence="1">
    <location>
        <begin position="1"/>
        <end position="71"/>
    </location>
</feature>
<proteinExistence type="predicted"/>
<name>A0A401TNJ1_CHIPU</name>
<feature type="compositionally biased region" description="Polar residues" evidence="1">
    <location>
        <begin position="51"/>
        <end position="69"/>
    </location>
</feature>
<evidence type="ECO:0000313" key="2">
    <source>
        <dbReference type="EMBL" id="GCC44250.1"/>
    </source>
</evidence>
<dbReference type="AlphaFoldDB" id="A0A401TNJ1"/>
<evidence type="ECO:0000313" key="3">
    <source>
        <dbReference type="Proteomes" id="UP000287033"/>
    </source>
</evidence>
<dbReference type="EMBL" id="BEZZ01124814">
    <property type="protein sequence ID" value="GCC44250.1"/>
    <property type="molecule type" value="Genomic_DNA"/>
</dbReference>
<gene>
    <name evidence="2" type="ORF">chiPu_0028166</name>
</gene>
<comment type="caution">
    <text evidence="2">The sequence shown here is derived from an EMBL/GenBank/DDBJ whole genome shotgun (WGS) entry which is preliminary data.</text>
</comment>
<organism evidence="2 3">
    <name type="scientific">Chiloscyllium punctatum</name>
    <name type="common">Brownbanded bambooshark</name>
    <name type="synonym">Hemiscyllium punctatum</name>
    <dbReference type="NCBI Taxonomy" id="137246"/>
    <lineage>
        <taxon>Eukaryota</taxon>
        <taxon>Metazoa</taxon>
        <taxon>Chordata</taxon>
        <taxon>Craniata</taxon>
        <taxon>Vertebrata</taxon>
        <taxon>Chondrichthyes</taxon>
        <taxon>Elasmobranchii</taxon>
        <taxon>Galeomorphii</taxon>
        <taxon>Galeoidea</taxon>
        <taxon>Orectolobiformes</taxon>
        <taxon>Hemiscylliidae</taxon>
        <taxon>Chiloscyllium</taxon>
    </lineage>
</organism>
<evidence type="ECO:0000256" key="1">
    <source>
        <dbReference type="SAM" id="MobiDB-lite"/>
    </source>
</evidence>
<dbReference type="Proteomes" id="UP000287033">
    <property type="component" value="Unassembled WGS sequence"/>
</dbReference>
<feature type="region of interest" description="Disordered" evidence="1">
    <location>
        <begin position="85"/>
        <end position="152"/>
    </location>
</feature>
<reference evidence="2 3" key="1">
    <citation type="journal article" date="2018" name="Nat. Ecol. Evol.">
        <title>Shark genomes provide insights into elasmobranch evolution and the origin of vertebrates.</title>
        <authorList>
            <person name="Hara Y"/>
            <person name="Yamaguchi K"/>
            <person name="Onimaru K"/>
            <person name="Kadota M"/>
            <person name="Koyanagi M"/>
            <person name="Keeley SD"/>
            <person name="Tatsumi K"/>
            <person name="Tanaka K"/>
            <person name="Motone F"/>
            <person name="Kageyama Y"/>
            <person name="Nozu R"/>
            <person name="Adachi N"/>
            <person name="Nishimura O"/>
            <person name="Nakagawa R"/>
            <person name="Tanegashima C"/>
            <person name="Kiyatake I"/>
            <person name="Matsumoto R"/>
            <person name="Murakumo K"/>
            <person name="Nishida K"/>
            <person name="Terakita A"/>
            <person name="Kuratani S"/>
            <person name="Sato K"/>
            <person name="Hyodo S Kuraku.S."/>
        </authorList>
    </citation>
    <scope>NUCLEOTIDE SEQUENCE [LARGE SCALE GENOMIC DNA]</scope>
</reference>
<keyword evidence="3" id="KW-1185">Reference proteome</keyword>